<dbReference type="EMBL" id="LR797133">
    <property type="protein sequence ID" value="CAB4189370.1"/>
    <property type="molecule type" value="Genomic_DNA"/>
</dbReference>
<dbReference type="InterPro" id="IPR006448">
    <property type="entry name" value="Phage_term_ssu_P27"/>
</dbReference>
<dbReference type="Pfam" id="PF05119">
    <property type="entry name" value="Terminase_4"/>
    <property type="match status" value="1"/>
</dbReference>
<dbReference type="NCBIfam" id="TIGR01558">
    <property type="entry name" value="sm_term_P27"/>
    <property type="match status" value="1"/>
</dbReference>
<evidence type="ECO:0000313" key="2">
    <source>
        <dbReference type="EMBL" id="CAB4189370.1"/>
    </source>
</evidence>
<sequence>MPGPARTPNEVKAKRGTLKPSRAVVVQLAGSLPRASELGVPDGLGPIATEAWQRIVDYAGAWIAMSDRDALTMLVKDIEFLAGLEARIQVDGPVLYTDKGYAYAHPAVGMRTSAEESVRKWMNHLGLTPADRAKLGIAMVESQSRIEKYRERMQQKGGHRAG</sequence>
<protein>
    <submittedName>
        <fullName evidence="1">Sm_term_P27, putative phage terminase, small subunit, P27 family</fullName>
    </submittedName>
</protein>
<gene>
    <name evidence="2" type="ORF">UFOVP1185_45</name>
    <name evidence="1" type="ORF">UFOVP461_40</name>
</gene>
<name>A0A6J5MBV2_9CAUD</name>
<evidence type="ECO:0000313" key="1">
    <source>
        <dbReference type="EMBL" id="CAB4144565.1"/>
    </source>
</evidence>
<proteinExistence type="predicted"/>
<dbReference type="EMBL" id="LR796425">
    <property type="protein sequence ID" value="CAB4144565.1"/>
    <property type="molecule type" value="Genomic_DNA"/>
</dbReference>
<organism evidence="1">
    <name type="scientific">uncultured Caudovirales phage</name>
    <dbReference type="NCBI Taxonomy" id="2100421"/>
    <lineage>
        <taxon>Viruses</taxon>
        <taxon>Duplodnaviria</taxon>
        <taxon>Heunggongvirae</taxon>
        <taxon>Uroviricota</taxon>
        <taxon>Caudoviricetes</taxon>
        <taxon>Peduoviridae</taxon>
        <taxon>Maltschvirus</taxon>
        <taxon>Maltschvirus maltsch</taxon>
    </lineage>
</organism>
<reference evidence="1" key="1">
    <citation type="submission" date="2020-04" db="EMBL/GenBank/DDBJ databases">
        <authorList>
            <person name="Chiriac C."/>
            <person name="Salcher M."/>
            <person name="Ghai R."/>
            <person name="Kavagutti S V."/>
        </authorList>
    </citation>
    <scope>NUCLEOTIDE SEQUENCE</scope>
</reference>
<accession>A0A6J5MBV2</accession>